<evidence type="ECO:0000256" key="1">
    <source>
        <dbReference type="ARBA" id="ARBA00010690"/>
    </source>
</evidence>
<dbReference type="SUPFAM" id="SSF160544">
    <property type="entry name" value="EscU C-terminal domain-like"/>
    <property type="match status" value="1"/>
</dbReference>
<feature type="transmembrane region" description="Helical" evidence="3">
    <location>
        <begin position="75"/>
        <end position="108"/>
    </location>
</feature>
<organism evidence="4 5">
    <name type="scientific">Labilithrix luteola</name>
    <dbReference type="NCBI Taxonomy" id="1391654"/>
    <lineage>
        <taxon>Bacteria</taxon>
        <taxon>Pseudomonadati</taxon>
        <taxon>Myxococcota</taxon>
        <taxon>Polyangia</taxon>
        <taxon>Polyangiales</taxon>
        <taxon>Labilitrichaceae</taxon>
        <taxon>Labilithrix</taxon>
    </lineage>
</organism>
<proteinExistence type="inferred from homology"/>
<feature type="region of interest" description="Disordered" evidence="2">
    <location>
        <begin position="1"/>
        <end position="20"/>
    </location>
</feature>
<dbReference type="OrthoDB" id="9807950at2"/>
<keyword evidence="4" id="KW-0966">Cell projection</keyword>
<evidence type="ECO:0000256" key="2">
    <source>
        <dbReference type="SAM" id="MobiDB-lite"/>
    </source>
</evidence>
<dbReference type="Proteomes" id="UP000064967">
    <property type="component" value="Chromosome"/>
</dbReference>
<dbReference type="PANTHER" id="PTHR30531">
    <property type="entry name" value="FLAGELLAR BIOSYNTHETIC PROTEIN FLHB"/>
    <property type="match status" value="1"/>
</dbReference>
<keyword evidence="4" id="KW-0969">Cilium</keyword>
<keyword evidence="3" id="KW-0812">Transmembrane</keyword>
<dbReference type="GO" id="GO:0005886">
    <property type="term" value="C:plasma membrane"/>
    <property type="evidence" value="ECO:0007669"/>
    <property type="project" value="TreeGrafter"/>
</dbReference>
<sequence>MSDKTEEPTPKRLRKAQEEGNSPISAFASQALAFLVAVAVAPAAITALATHASADLRSAIAHAADPSPTVAFDPIVLATGVLLLATPILAAAGVAAAVTSVVQSGGIIATKKLQPKLERLDVFSGFKQLFSLSRVVNILRAALFAAGVSYFAYGTLRAHAADLSRAAGRLDAVSIVAGEMARSVALRAAVLGVFLAVVDVVVTRTTWKNKLRMSKDEVKREHKESEGDPQFKAARERAHHEMLASATVANVKTASVVVVNPTHIACALRYDEEGGDEAPVVVSSGEGDLAARIVQAARQYGIPILRDVPLARALIELEVGTAIPEALYEAVAEILREAWEESGQNDQASQT</sequence>
<dbReference type="Pfam" id="PF01312">
    <property type="entry name" value="Bac_export_2"/>
    <property type="match status" value="1"/>
</dbReference>
<evidence type="ECO:0000256" key="3">
    <source>
        <dbReference type="SAM" id="Phobius"/>
    </source>
</evidence>
<dbReference type="PRINTS" id="PR00950">
    <property type="entry name" value="TYPE3IMSPROT"/>
</dbReference>
<dbReference type="GO" id="GO:0009306">
    <property type="term" value="P:protein secretion"/>
    <property type="evidence" value="ECO:0007669"/>
    <property type="project" value="InterPro"/>
</dbReference>
<dbReference type="KEGG" id="llu:AKJ09_07627"/>
<accession>A0A0K1Q5G5</accession>
<reference evidence="4 5" key="1">
    <citation type="submission" date="2015-08" db="EMBL/GenBank/DDBJ databases">
        <authorList>
            <person name="Babu N.S."/>
            <person name="Beckwith C.J."/>
            <person name="Beseler K.G."/>
            <person name="Brison A."/>
            <person name="Carone J.V."/>
            <person name="Caskin T.P."/>
            <person name="Diamond M."/>
            <person name="Durham M.E."/>
            <person name="Foxe J.M."/>
            <person name="Go M."/>
            <person name="Henderson B.A."/>
            <person name="Jones I.B."/>
            <person name="McGettigan J.A."/>
            <person name="Micheletti S.J."/>
            <person name="Nasrallah M.E."/>
            <person name="Ortiz D."/>
            <person name="Piller C.R."/>
            <person name="Privatt S.R."/>
            <person name="Schneider S.L."/>
            <person name="Sharp S."/>
            <person name="Smith T.C."/>
            <person name="Stanton J.D."/>
            <person name="Ullery H.E."/>
            <person name="Wilson R.J."/>
            <person name="Serrano M.G."/>
            <person name="Buck G."/>
            <person name="Lee V."/>
            <person name="Wang Y."/>
            <person name="Carvalho R."/>
            <person name="Voegtly L."/>
            <person name="Shi R."/>
            <person name="Duckworth R."/>
            <person name="Johnson A."/>
            <person name="Loviza R."/>
            <person name="Walstead R."/>
            <person name="Shah Z."/>
            <person name="Kiflezghi M."/>
            <person name="Wade K."/>
            <person name="Ball S.L."/>
            <person name="Bradley K.W."/>
            <person name="Asai D.J."/>
            <person name="Bowman C.A."/>
            <person name="Russell D.A."/>
            <person name="Pope W.H."/>
            <person name="Jacobs-Sera D."/>
            <person name="Hendrix R.W."/>
            <person name="Hatfull G.F."/>
        </authorList>
    </citation>
    <scope>NUCLEOTIDE SEQUENCE [LARGE SCALE GENOMIC DNA]</scope>
    <source>
        <strain evidence="4 5">DSM 27648</strain>
    </source>
</reference>
<feature type="transmembrane region" description="Helical" evidence="3">
    <location>
        <begin position="21"/>
        <end position="45"/>
    </location>
</feature>
<name>A0A0K1Q5G5_9BACT</name>
<feature type="transmembrane region" description="Helical" evidence="3">
    <location>
        <begin position="184"/>
        <end position="203"/>
    </location>
</feature>
<feature type="transmembrane region" description="Helical" evidence="3">
    <location>
        <begin position="129"/>
        <end position="153"/>
    </location>
</feature>
<keyword evidence="3" id="KW-0472">Membrane</keyword>
<evidence type="ECO:0000313" key="5">
    <source>
        <dbReference type="Proteomes" id="UP000064967"/>
    </source>
</evidence>
<comment type="similarity">
    <text evidence="1">Belongs to the type III secretion exporter family.</text>
</comment>
<dbReference type="InterPro" id="IPR029025">
    <property type="entry name" value="T3SS_substrate_exporter_C"/>
</dbReference>
<dbReference type="InterPro" id="IPR006135">
    <property type="entry name" value="T3SS_substrate_exporter"/>
</dbReference>
<keyword evidence="5" id="KW-1185">Reference proteome</keyword>
<dbReference type="EMBL" id="CP012333">
    <property type="protein sequence ID" value="AKV00964.1"/>
    <property type="molecule type" value="Genomic_DNA"/>
</dbReference>
<keyword evidence="4" id="KW-0282">Flagellum</keyword>
<keyword evidence="3" id="KW-1133">Transmembrane helix</keyword>
<dbReference type="PANTHER" id="PTHR30531:SF14">
    <property type="entry name" value="SURFACE PRESENTATION OF ANTIGENS PROTEIN SPAS"/>
    <property type="match status" value="1"/>
</dbReference>
<dbReference type="Gene3D" id="3.40.1690.10">
    <property type="entry name" value="secretion proteins EscU"/>
    <property type="match status" value="1"/>
</dbReference>
<gene>
    <name evidence="4" type="ORF">AKJ09_07627</name>
</gene>
<dbReference type="AlphaFoldDB" id="A0A0K1Q5G5"/>
<dbReference type="PATRIC" id="fig|1391654.3.peg.7738"/>
<dbReference type="STRING" id="1391654.AKJ09_07627"/>
<dbReference type="RefSeq" id="WP_146652152.1">
    <property type="nucleotide sequence ID" value="NZ_CP012333.1"/>
</dbReference>
<evidence type="ECO:0000313" key="4">
    <source>
        <dbReference type="EMBL" id="AKV00964.1"/>
    </source>
</evidence>
<protein>
    <submittedName>
        <fullName evidence="4">Flagellar biosynthesis protein FlhB</fullName>
    </submittedName>
</protein>
<feature type="compositionally biased region" description="Basic and acidic residues" evidence="2">
    <location>
        <begin position="1"/>
        <end position="18"/>
    </location>
</feature>